<accession>A0A975J2Z7</accession>
<evidence type="ECO:0000313" key="2">
    <source>
        <dbReference type="Proteomes" id="UP000676169"/>
    </source>
</evidence>
<keyword evidence="2" id="KW-1185">Reference proteome</keyword>
<dbReference type="RefSeq" id="WP_211634402.1">
    <property type="nucleotide sequence ID" value="NZ_CP073100.1"/>
</dbReference>
<sequence>MKSQSRLGIPYEGAVLSMVNHDWIHMVAFNGSDLCLLWTKHGADCAYALRQVVRHFHIHTLSDLAEFDRSCHDTSTAGRSMNVGPKVKSFWTQCSRELAITGNLHKLCEMVQIALLTRVP</sequence>
<dbReference type="AlphaFoldDB" id="A0A975J2Z7"/>
<evidence type="ECO:0000313" key="1">
    <source>
        <dbReference type="EMBL" id="QUE53058.1"/>
    </source>
</evidence>
<name>A0A975J2Z7_9BACT</name>
<reference evidence="1" key="1">
    <citation type="submission" date="2021-04" db="EMBL/GenBank/DDBJ databases">
        <title>Luteolibacter sp. 32A isolated from the skin of an Anderson's salamander (Ambystoma andersonii).</title>
        <authorList>
            <person name="Spergser J."/>
            <person name="Busse H.-J."/>
        </authorList>
    </citation>
    <scope>NUCLEOTIDE SEQUENCE</scope>
    <source>
        <strain evidence="1">32A</strain>
    </source>
</reference>
<protein>
    <submittedName>
        <fullName evidence="1">Uncharacterized protein</fullName>
    </submittedName>
</protein>
<organism evidence="1 2">
    <name type="scientific">Luteolibacter ambystomatis</name>
    <dbReference type="NCBI Taxonomy" id="2824561"/>
    <lineage>
        <taxon>Bacteria</taxon>
        <taxon>Pseudomonadati</taxon>
        <taxon>Verrucomicrobiota</taxon>
        <taxon>Verrucomicrobiia</taxon>
        <taxon>Verrucomicrobiales</taxon>
        <taxon>Verrucomicrobiaceae</taxon>
        <taxon>Luteolibacter</taxon>
    </lineage>
</organism>
<dbReference type="Proteomes" id="UP000676169">
    <property type="component" value="Chromosome"/>
</dbReference>
<proteinExistence type="predicted"/>
<gene>
    <name evidence="1" type="ORF">KBB96_09220</name>
</gene>
<dbReference type="EMBL" id="CP073100">
    <property type="protein sequence ID" value="QUE53058.1"/>
    <property type="molecule type" value="Genomic_DNA"/>
</dbReference>
<dbReference type="KEGG" id="lamb:KBB96_09220"/>